<keyword evidence="3" id="KW-1185">Reference proteome</keyword>
<proteinExistence type="predicted"/>
<reference evidence="2 3" key="1">
    <citation type="journal article" date="2017" name="Nat. Ecol. Evol.">
        <title>Scallop genome provides insights into evolution of bilaterian karyotype and development.</title>
        <authorList>
            <person name="Wang S."/>
            <person name="Zhang J."/>
            <person name="Jiao W."/>
            <person name="Li J."/>
            <person name="Xun X."/>
            <person name="Sun Y."/>
            <person name="Guo X."/>
            <person name="Huan P."/>
            <person name="Dong B."/>
            <person name="Zhang L."/>
            <person name="Hu X."/>
            <person name="Sun X."/>
            <person name="Wang J."/>
            <person name="Zhao C."/>
            <person name="Wang Y."/>
            <person name="Wang D."/>
            <person name="Huang X."/>
            <person name="Wang R."/>
            <person name="Lv J."/>
            <person name="Li Y."/>
            <person name="Zhang Z."/>
            <person name="Liu B."/>
            <person name="Lu W."/>
            <person name="Hui Y."/>
            <person name="Liang J."/>
            <person name="Zhou Z."/>
            <person name="Hou R."/>
            <person name="Li X."/>
            <person name="Liu Y."/>
            <person name="Li H."/>
            <person name="Ning X."/>
            <person name="Lin Y."/>
            <person name="Zhao L."/>
            <person name="Xing Q."/>
            <person name="Dou J."/>
            <person name="Li Y."/>
            <person name="Mao J."/>
            <person name="Guo H."/>
            <person name="Dou H."/>
            <person name="Li T."/>
            <person name="Mu C."/>
            <person name="Jiang W."/>
            <person name="Fu Q."/>
            <person name="Fu X."/>
            <person name="Miao Y."/>
            <person name="Liu J."/>
            <person name="Yu Q."/>
            <person name="Li R."/>
            <person name="Liao H."/>
            <person name="Li X."/>
            <person name="Kong Y."/>
            <person name="Jiang Z."/>
            <person name="Chourrout D."/>
            <person name="Li R."/>
            <person name="Bao Z."/>
        </authorList>
    </citation>
    <scope>NUCLEOTIDE SEQUENCE [LARGE SCALE GENOMIC DNA]</scope>
    <source>
        <strain evidence="2 3">PY_sf001</strain>
    </source>
</reference>
<dbReference type="OrthoDB" id="6157149at2759"/>
<evidence type="ECO:0000313" key="2">
    <source>
        <dbReference type="EMBL" id="OWF38024.1"/>
    </source>
</evidence>
<organism evidence="2 3">
    <name type="scientific">Mizuhopecten yessoensis</name>
    <name type="common">Japanese scallop</name>
    <name type="synonym">Patinopecten yessoensis</name>
    <dbReference type="NCBI Taxonomy" id="6573"/>
    <lineage>
        <taxon>Eukaryota</taxon>
        <taxon>Metazoa</taxon>
        <taxon>Spiralia</taxon>
        <taxon>Lophotrochozoa</taxon>
        <taxon>Mollusca</taxon>
        <taxon>Bivalvia</taxon>
        <taxon>Autobranchia</taxon>
        <taxon>Pteriomorphia</taxon>
        <taxon>Pectinida</taxon>
        <taxon>Pectinoidea</taxon>
        <taxon>Pectinidae</taxon>
        <taxon>Mizuhopecten</taxon>
    </lineage>
</organism>
<dbReference type="STRING" id="6573.A0A210PNJ9"/>
<protein>
    <submittedName>
        <fullName evidence="2">Usherin</fullName>
    </submittedName>
</protein>
<gene>
    <name evidence="2" type="ORF">KP79_PYT14342</name>
</gene>
<dbReference type="Proteomes" id="UP000242188">
    <property type="component" value="Unassembled WGS sequence"/>
</dbReference>
<comment type="caution">
    <text evidence="2">The sequence shown here is derived from an EMBL/GenBank/DDBJ whole genome shotgun (WGS) entry which is preliminary data.</text>
</comment>
<sequence>MSVGLTHFCDKTNYNLDEQICCDSKLSDRKQDGQIIQCCNASGETYKNESEICCGSVYNKTVFENQNLSCCNGTRYQKGKEMCLGGEIKVRMSVGLTHFCDKTNYNLDEQICCDSKLSDRKQDGQIIQCCNASGKTYKNASEICCGNVYDKTVFENHNLSCCNGTLYQKGKEMCLGGEKIAVDGNRPGFRDDTRIDMIERQLQKIDEVQKTLHSLTGSVNLLKNEIYSVKIICRWLSYIGSLEYHKRIARKN</sequence>
<evidence type="ECO:0000313" key="3">
    <source>
        <dbReference type="Proteomes" id="UP000242188"/>
    </source>
</evidence>
<feature type="domain" description="Galaxin-like repeats" evidence="1">
    <location>
        <begin position="8"/>
        <end position="146"/>
    </location>
</feature>
<dbReference type="Pfam" id="PF24748">
    <property type="entry name" value="Galaxin_repeat"/>
    <property type="match status" value="1"/>
</dbReference>
<dbReference type="InterPro" id="IPR055284">
    <property type="entry name" value="Galaxin-like"/>
</dbReference>
<evidence type="ECO:0000259" key="1">
    <source>
        <dbReference type="Pfam" id="PF24748"/>
    </source>
</evidence>
<dbReference type="AlphaFoldDB" id="A0A210PNJ9"/>
<dbReference type="EMBL" id="NEDP02005575">
    <property type="protein sequence ID" value="OWF38024.1"/>
    <property type="molecule type" value="Genomic_DNA"/>
</dbReference>
<accession>A0A210PNJ9</accession>
<dbReference type="PANTHER" id="PTHR34490">
    <property type="entry name" value="PROTEIN CBG12054-RELATED"/>
    <property type="match status" value="1"/>
</dbReference>
<name>A0A210PNJ9_MIZYE</name>
<dbReference type="InterPro" id="IPR056601">
    <property type="entry name" value="Galaxin_dom"/>
</dbReference>